<proteinExistence type="predicted"/>
<dbReference type="EMBL" id="WJXA01000013">
    <property type="protein sequence ID" value="KAF7120229.1"/>
    <property type="molecule type" value="Genomic_DNA"/>
</dbReference>
<gene>
    <name evidence="1" type="ORF">RHSIM_Rhsim13G0215500</name>
</gene>
<organism evidence="1 2">
    <name type="scientific">Rhododendron simsii</name>
    <name type="common">Sims's rhododendron</name>
    <dbReference type="NCBI Taxonomy" id="118357"/>
    <lineage>
        <taxon>Eukaryota</taxon>
        <taxon>Viridiplantae</taxon>
        <taxon>Streptophyta</taxon>
        <taxon>Embryophyta</taxon>
        <taxon>Tracheophyta</taxon>
        <taxon>Spermatophyta</taxon>
        <taxon>Magnoliopsida</taxon>
        <taxon>eudicotyledons</taxon>
        <taxon>Gunneridae</taxon>
        <taxon>Pentapetalae</taxon>
        <taxon>asterids</taxon>
        <taxon>Ericales</taxon>
        <taxon>Ericaceae</taxon>
        <taxon>Ericoideae</taxon>
        <taxon>Rhodoreae</taxon>
        <taxon>Rhododendron</taxon>
    </lineage>
</organism>
<dbReference type="Proteomes" id="UP000626092">
    <property type="component" value="Unassembled WGS sequence"/>
</dbReference>
<reference evidence="1" key="1">
    <citation type="submission" date="2019-11" db="EMBL/GenBank/DDBJ databases">
        <authorList>
            <person name="Liu Y."/>
            <person name="Hou J."/>
            <person name="Li T.-Q."/>
            <person name="Guan C.-H."/>
            <person name="Wu X."/>
            <person name="Wu H.-Z."/>
            <person name="Ling F."/>
            <person name="Zhang R."/>
            <person name="Shi X.-G."/>
            <person name="Ren J.-P."/>
            <person name="Chen E.-F."/>
            <person name="Sun J.-M."/>
        </authorList>
    </citation>
    <scope>NUCLEOTIDE SEQUENCE</scope>
    <source>
        <strain evidence="1">Adult_tree_wgs_1</strain>
        <tissue evidence="1">Leaves</tissue>
    </source>
</reference>
<evidence type="ECO:0000313" key="1">
    <source>
        <dbReference type="EMBL" id="KAF7120229.1"/>
    </source>
</evidence>
<protein>
    <submittedName>
        <fullName evidence="1">Uncharacterized protein</fullName>
    </submittedName>
</protein>
<evidence type="ECO:0000313" key="2">
    <source>
        <dbReference type="Proteomes" id="UP000626092"/>
    </source>
</evidence>
<accession>A0A834FY16</accession>
<comment type="caution">
    <text evidence="1">The sequence shown here is derived from an EMBL/GenBank/DDBJ whole genome shotgun (WGS) entry which is preliminary data.</text>
</comment>
<keyword evidence="2" id="KW-1185">Reference proteome</keyword>
<name>A0A834FY16_RHOSS</name>
<dbReference type="AlphaFoldDB" id="A0A834FY16"/>
<sequence>MVCHGAPNPITVPHVDGLPHGAETTTRRRFVCVASSSHDSDGSCKTLCRSFYETPQTPLCIPRFGFLGSALSLHWVSLLHPLDYDSYEARAAVDLGINDFGSGISFVEHVSIAIRDCDAMSFKTCMENEGPSSDFIEMQFKKTVIRA</sequence>